<proteinExistence type="predicted"/>
<dbReference type="STRING" id="1123367.GCA_000621305_02440"/>
<gene>
    <name evidence="2" type="ORF">C666_01390</name>
</gene>
<reference evidence="2 3" key="1">
    <citation type="submission" date="2012-09" db="EMBL/GenBank/DDBJ databases">
        <title>Draft Genome Sequences of 6 Strains from Genus Thauera.</title>
        <authorList>
            <person name="Liu B."/>
            <person name="Shapleigh J.P."/>
            <person name="Frostegard A.H."/>
        </authorList>
    </citation>
    <scope>NUCLEOTIDE SEQUENCE [LARGE SCALE GENOMIC DNA]</scope>
    <source>
        <strain evidence="3">47Lol / DSM 12138</strain>
    </source>
</reference>
<evidence type="ECO:0000313" key="3">
    <source>
        <dbReference type="Proteomes" id="UP000013232"/>
    </source>
</evidence>
<dbReference type="AlphaFoldDB" id="N6Y8B6"/>
<dbReference type="eggNOG" id="ENOG5033HRN">
    <property type="taxonomic scope" value="Bacteria"/>
</dbReference>
<dbReference type="Proteomes" id="UP000013232">
    <property type="component" value="Unassembled WGS sequence"/>
</dbReference>
<accession>N6Y8B6</accession>
<comment type="caution">
    <text evidence="2">The sequence shown here is derived from an EMBL/GenBank/DDBJ whole genome shotgun (WGS) entry which is preliminary data.</text>
</comment>
<dbReference type="RefSeq" id="WP_004332778.1">
    <property type="nucleotide sequence ID" value="NZ_AMXE01000002.1"/>
</dbReference>
<evidence type="ECO:0000313" key="2">
    <source>
        <dbReference type="EMBL" id="ENO90516.1"/>
    </source>
</evidence>
<name>N6Y8B6_THAL4</name>
<protein>
    <submittedName>
        <fullName evidence="2">Uncharacterized protein</fullName>
    </submittedName>
</protein>
<organism evidence="2 3">
    <name type="scientific">Thauera linaloolentis (strain DSM 12138 / JCM 21573 / CCUG 41526 / CIP 105981 / IAM 15112 / NBRC 102519 / 47Lol)</name>
    <dbReference type="NCBI Taxonomy" id="1123367"/>
    <lineage>
        <taxon>Bacteria</taxon>
        <taxon>Pseudomonadati</taxon>
        <taxon>Pseudomonadota</taxon>
        <taxon>Betaproteobacteria</taxon>
        <taxon>Rhodocyclales</taxon>
        <taxon>Zoogloeaceae</taxon>
        <taxon>Thauera</taxon>
    </lineage>
</organism>
<dbReference type="OrthoDB" id="8527375at2"/>
<dbReference type="EMBL" id="AMXE01000002">
    <property type="protein sequence ID" value="ENO90516.1"/>
    <property type="molecule type" value="Genomic_DNA"/>
</dbReference>
<evidence type="ECO:0000256" key="1">
    <source>
        <dbReference type="SAM" id="MobiDB-lite"/>
    </source>
</evidence>
<feature type="region of interest" description="Disordered" evidence="1">
    <location>
        <begin position="31"/>
        <end position="52"/>
    </location>
</feature>
<keyword evidence="3" id="KW-1185">Reference proteome</keyword>
<sequence length="75" mass="8334">MTSPPLAATPIAEFRRCPTCNRWSGKRTLDDDGSTVRLDPANSRGACNEGPWHGSLRGPRNACGQWLRWIEITPK</sequence>